<reference evidence="3" key="1">
    <citation type="submission" date="2018-05" db="EMBL/GenBank/DDBJ databases">
        <authorList>
            <person name="Nie L."/>
        </authorList>
    </citation>
    <scope>NUCLEOTIDE SEQUENCE [LARGE SCALE GENOMIC DNA]</scope>
    <source>
        <strain evidence="3">NL</strain>
    </source>
</reference>
<dbReference type="Pfam" id="PF13620">
    <property type="entry name" value="CarboxypepD_reg"/>
    <property type="match status" value="1"/>
</dbReference>
<dbReference type="RefSeq" id="WP_111476417.1">
    <property type="nucleotide sequence ID" value="NZ_QHKM01000001.1"/>
</dbReference>
<dbReference type="Gene3D" id="2.60.40.1120">
    <property type="entry name" value="Carboxypeptidase-like, regulatory domain"/>
    <property type="match status" value="1"/>
</dbReference>
<feature type="signal peptide" evidence="1">
    <location>
        <begin position="1"/>
        <end position="26"/>
    </location>
</feature>
<dbReference type="InterPro" id="IPR008969">
    <property type="entry name" value="CarboxyPept-like_regulatory"/>
</dbReference>
<keyword evidence="3" id="KW-1185">Reference proteome</keyword>
<sequence>MLFSLLNRALLGASLLAASVSQPATANLAENPVRPTLQLTGSFTGVLLDQYTGRPLQQATVALMRQDNEQLISGAMSADNGEFRLDRASFGHYTLHVEVPGYQPLHETVTLAAGRDLIDLGTYALIPLSATASTKTATMVALATQP</sequence>
<evidence type="ECO:0008006" key="4">
    <source>
        <dbReference type="Google" id="ProtNLM"/>
    </source>
</evidence>
<organism evidence="2 3">
    <name type="scientific">Hymenobacter edaphi</name>
    <dbReference type="NCBI Taxonomy" id="2211146"/>
    <lineage>
        <taxon>Bacteria</taxon>
        <taxon>Pseudomonadati</taxon>
        <taxon>Bacteroidota</taxon>
        <taxon>Cytophagia</taxon>
        <taxon>Cytophagales</taxon>
        <taxon>Hymenobacteraceae</taxon>
        <taxon>Hymenobacter</taxon>
    </lineage>
</organism>
<comment type="caution">
    <text evidence="2">The sequence shown here is derived from an EMBL/GenBank/DDBJ whole genome shotgun (WGS) entry which is preliminary data.</text>
</comment>
<name>A0A328BSZ6_9BACT</name>
<evidence type="ECO:0000313" key="2">
    <source>
        <dbReference type="EMBL" id="RAK69681.1"/>
    </source>
</evidence>
<evidence type="ECO:0000313" key="3">
    <source>
        <dbReference type="Proteomes" id="UP000248553"/>
    </source>
</evidence>
<dbReference type="Proteomes" id="UP000248553">
    <property type="component" value="Unassembled WGS sequence"/>
</dbReference>
<dbReference type="AlphaFoldDB" id="A0A328BSZ6"/>
<dbReference type="EMBL" id="QHKM01000001">
    <property type="protein sequence ID" value="RAK69681.1"/>
    <property type="molecule type" value="Genomic_DNA"/>
</dbReference>
<protein>
    <recommendedName>
        <fullName evidence="4">Carboxypeptidase regulatory-like domain-containing protein</fullName>
    </recommendedName>
</protein>
<dbReference type="OrthoDB" id="883807at2"/>
<proteinExistence type="predicted"/>
<accession>A0A328BSZ6</accession>
<gene>
    <name evidence="2" type="ORF">DLM85_02140</name>
</gene>
<dbReference type="SUPFAM" id="SSF49464">
    <property type="entry name" value="Carboxypeptidase regulatory domain-like"/>
    <property type="match status" value="1"/>
</dbReference>
<evidence type="ECO:0000256" key="1">
    <source>
        <dbReference type="SAM" id="SignalP"/>
    </source>
</evidence>
<feature type="chain" id="PRO_5016360790" description="Carboxypeptidase regulatory-like domain-containing protein" evidence="1">
    <location>
        <begin position="27"/>
        <end position="146"/>
    </location>
</feature>
<keyword evidence="1" id="KW-0732">Signal</keyword>